<keyword evidence="3" id="KW-1185">Reference proteome</keyword>
<name>A0A238JAK3_9RHOB</name>
<keyword evidence="1" id="KW-0812">Transmembrane</keyword>
<dbReference type="AlphaFoldDB" id="A0A238JAK3"/>
<keyword evidence="1" id="KW-0472">Membrane</keyword>
<evidence type="ECO:0000256" key="1">
    <source>
        <dbReference type="SAM" id="Phobius"/>
    </source>
</evidence>
<dbReference type="EMBL" id="FXXP01000001">
    <property type="protein sequence ID" value="SMX26896.1"/>
    <property type="molecule type" value="Genomic_DNA"/>
</dbReference>
<proteinExistence type="predicted"/>
<keyword evidence="1" id="KW-1133">Transmembrane helix</keyword>
<gene>
    <name evidence="2" type="ORF">TRP8649_00994</name>
</gene>
<feature type="transmembrane region" description="Helical" evidence="1">
    <location>
        <begin position="32"/>
        <end position="49"/>
    </location>
</feature>
<protein>
    <recommendedName>
        <fullName evidence="4">50S ribosomal protein L35</fullName>
    </recommendedName>
</protein>
<evidence type="ECO:0000313" key="2">
    <source>
        <dbReference type="EMBL" id="SMX26896.1"/>
    </source>
</evidence>
<accession>A0A238JAK3</accession>
<reference evidence="3" key="1">
    <citation type="submission" date="2017-05" db="EMBL/GenBank/DDBJ databases">
        <authorList>
            <person name="Rodrigo-Torres L."/>
            <person name="Arahal R. D."/>
            <person name="Lucena T."/>
        </authorList>
    </citation>
    <scope>NUCLEOTIDE SEQUENCE [LARGE SCALE GENOMIC DNA]</scope>
    <source>
        <strain evidence="3">CECT 8649</strain>
    </source>
</reference>
<dbReference type="Proteomes" id="UP000225972">
    <property type="component" value="Unassembled WGS sequence"/>
</dbReference>
<sequence length="74" mass="7919">MDPDTTLIAGLVMAVFSLPAIISAFSDGRTPRVAAIVMVIAGGLVIYALNTKQGGYRMQDIPEVFFQVVAKFTN</sequence>
<feature type="transmembrane region" description="Helical" evidence="1">
    <location>
        <begin position="7"/>
        <end position="26"/>
    </location>
</feature>
<evidence type="ECO:0000313" key="3">
    <source>
        <dbReference type="Proteomes" id="UP000225972"/>
    </source>
</evidence>
<dbReference type="RefSeq" id="WP_099243058.1">
    <property type="nucleotide sequence ID" value="NZ_FXXP01000001.1"/>
</dbReference>
<dbReference type="OrthoDB" id="7875801at2"/>
<organism evidence="2 3">
    <name type="scientific">Pelagimonas phthalicica</name>
    <dbReference type="NCBI Taxonomy" id="1037362"/>
    <lineage>
        <taxon>Bacteria</taxon>
        <taxon>Pseudomonadati</taxon>
        <taxon>Pseudomonadota</taxon>
        <taxon>Alphaproteobacteria</taxon>
        <taxon>Rhodobacterales</taxon>
        <taxon>Roseobacteraceae</taxon>
        <taxon>Pelagimonas</taxon>
    </lineage>
</organism>
<evidence type="ECO:0008006" key="4">
    <source>
        <dbReference type="Google" id="ProtNLM"/>
    </source>
</evidence>